<dbReference type="Gene3D" id="1.25.40.10">
    <property type="entry name" value="Tetratricopeptide repeat domain"/>
    <property type="match status" value="2"/>
</dbReference>
<feature type="coiled-coil region" evidence="1">
    <location>
        <begin position="123"/>
        <end position="150"/>
    </location>
</feature>
<evidence type="ECO:0008006" key="5">
    <source>
        <dbReference type="Google" id="ProtNLM"/>
    </source>
</evidence>
<dbReference type="SUPFAM" id="SSF48452">
    <property type="entry name" value="TPR-like"/>
    <property type="match status" value="1"/>
</dbReference>
<dbReference type="AlphaFoldDB" id="A0A2D0NIT6"/>
<feature type="region of interest" description="Disordered" evidence="2">
    <location>
        <begin position="16"/>
        <end position="43"/>
    </location>
</feature>
<keyword evidence="1" id="KW-0175">Coiled coil</keyword>
<dbReference type="Proteomes" id="UP000223913">
    <property type="component" value="Unassembled WGS sequence"/>
</dbReference>
<accession>A0A2D0NIT6</accession>
<evidence type="ECO:0000313" key="3">
    <source>
        <dbReference type="EMBL" id="PHN08414.1"/>
    </source>
</evidence>
<name>A0A2D0NIT6_FLAN2</name>
<dbReference type="InterPro" id="IPR019734">
    <property type="entry name" value="TPR_rpt"/>
</dbReference>
<keyword evidence="4" id="KW-1185">Reference proteome</keyword>
<comment type="caution">
    <text evidence="3">The sequence shown here is derived from an EMBL/GenBank/DDBJ whole genome shotgun (WGS) entry which is preliminary data.</text>
</comment>
<organism evidence="3 4">
    <name type="scientific">Flavilitoribacter nigricans (strain ATCC 23147 / DSM 23189 / NBRC 102662 / NCIMB 1420 / SS-2)</name>
    <name type="common">Lewinella nigricans</name>
    <dbReference type="NCBI Taxonomy" id="1122177"/>
    <lineage>
        <taxon>Bacteria</taxon>
        <taxon>Pseudomonadati</taxon>
        <taxon>Bacteroidota</taxon>
        <taxon>Saprospiria</taxon>
        <taxon>Saprospirales</taxon>
        <taxon>Lewinellaceae</taxon>
        <taxon>Flavilitoribacter</taxon>
    </lineage>
</organism>
<evidence type="ECO:0000256" key="1">
    <source>
        <dbReference type="SAM" id="Coils"/>
    </source>
</evidence>
<proteinExistence type="predicted"/>
<sequence>MPIFGNLKLTGCPDKQLEPDPGVLGSRKNNRPSCQIASGNGPKKSQTFMKTISYLFCACIWVVGLSACQGEQQHAQSEISRQEAVVENGGDPETVNTLVQQYLAYTTNYPEDSEANPRYLYRAAALQYRLNNYDAARNNLEKAIREYYDNENTPNSVLLLEDIYQDKLKDRMASSIIMQAAAESFPELANHQEKVASIQNSGLAPVAQRLDAVARAMYPDTTGRIDLRRANDFITGASVYALISPDGDQVPELLYKAAETARTVQAFTKTIELYDWLIDHYPDFEKVPQAMFLKGFTLDNDLRRLEEARAIYEDFLATYPQDDFADDARFLLDNLGKTDEEIIQSFDGTQAEQ</sequence>
<protein>
    <recommendedName>
        <fullName evidence="5">Tetratricopeptide repeat protein</fullName>
    </recommendedName>
</protein>
<dbReference type="Pfam" id="PF13174">
    <property type="entry name" value="TPR_6"/>
    <property type="match status" value="2"/>
</dbReference>
<dbReference type="EMBL" id="PDUD01000001">
    <property type="protein sequence ID" value="PHN08414.1"/>
    <property type="molecule type" value="Genomic_DNA"/>
</dbReference>
<dbReference type="OrthoDB" id="1489444at2"/>
<evidence type="ECO:0000256" key="2">
    <source>
        <dbReference type="SAM" id="MobiDB-lite"/>
    </source>
</evidence>
<dbReference type="InterPro" id="IPR011990">
    <property type="entry name" value="TPR-like_helical_dom_sf"/>
</dbReference>
<gene>
    <name evidence="3" type="ORF">CRP01_00440</name>
</gene>
<reference evidence="3 4" key="1">
    <citation type="submission" date="2017-10" db="EMBL/GenBank/DDBJ databases">
        <title>The draft genome sequence of Lewinella nigricans NBRC 102662.</title>
        <authorList>
            <person name="Wang K."/>
        </authorList>
    </citation>
    <scope>NUCLEOTIDE SEQUENCE [LARGE SCALE GENOMIC DNA]</scope>
    <source>
        <strain evidence="3 4">NBRC 102662</strain>
    </source>
</reference>
<evidence type="ECO:0000313" key="4">
    <source>
        <dbReference type="Proteomes" id="UP000223913"/>
    </source>
</evidence>
<feature type="compositionally biased region" description="Polar residues" evidence="2">
    <location>
        <begin position="31"/>
        <end position="43"/>
    </location>
</feature>